<protein>
    <submittedName>
        <fullName evidence="1">Uncharacterized protein</fullName>
    </submittedName>
</protein>
<evidence type="ECO:0000313" key="1">
    <source>
        <dbReference type="EMBL" id="CAB9502426.1"/>
    </source>
</evidence>
<sequence>MQQERGPWQHEQARFHRCASFEARPRRISEFPSTTEVITSVFVMNLTSSTELRVPGAPGKQDYRNHFNAGSCAPINGSTCGYSLVVLRENGDVATESAAPCRDGLILHCFRHPSF</sequence>
<proteinExistence type="predicted"/>
<reference evidence="1" key="1">
    <citation type="submission" date="2020-06" db="EMBL/GenBank/DDBJ databases">
        <authorList>
            <consortium name="Plant Systems Biology data submission"/>
        </authorList>
    </citation>
    <scope>NUCLEOTIDE SEQUENCE</scope>
    <source>
        <strain evidence="1">D6</strain>
    </source>
</reference>
<accession>A0A9N8DKQ8</accession>
<dbReference type="EMBL" id="CAICTM010000135">
    <property type="protein sequence ID" value="CAB9502426.1"/>
    <property type="molecule type" value="Genomic_DNA"/>
</dbReference>
<dbReference type="Proteomes" id="UP001153069">
    <property type="component" value="Unassembled WGS sequence"/>
</dbReference>
<dbReference type="AlphaFoldDB" id="A0A9N8DKQ8"/>
<evidence type="ECO:0000313" key="2">
    <source>
        <dbReference type="Proteomes" id="UP001153069"/>
    </source>
</evidence>
<keyword evidence="2" id="KW-1185">Reference proteome</keyword>
<name>A0A9N8DKQ8_9STRA</name>
<gene>
    <name evidence="1" type="ORF">SEMRO_136_G064051.1</name>
</gene>
<comment type="caution">
    <text evidence="1">The sequence shown here is derived from an EMBL/GenBank/DDBJ whole genome shotgun (WGS) entry which is preliminary data.</text>
</comment>
<organism evidence="1 2">
    <name type="scientific">Seminavis robusta</name>
    <dbReference type="NCBI Taxonomy" id="568900"/>
    <lineage>
        <taxon>Eukaryota</taxon>
        <taxon>Sar</taxon>
        <taxon>Stramenopiles</taxon>
        <taxon>Ochrophyta</taxon>
        <taxon>Bacillariophyta</taxon>
        <taxon>Bacillariophyceae</taxon>
        <taxon>Bacillariophycidae</taxon>
        <taxon>Naviculales</taxon>
        <taxon>Naviculaceae</taxon>
        <taxon>Seminavis</taxon>
    </lineage>
</organism>